<dbReference type="Proteomes" id="UP001198565">
    <property type="component" value="Unassembled WGS sequence"/>
</dbReference>
<feature type="transmembrane region" description="Helical" evidence="8">
    <location>
        <begin position="74"/>
        <end position="94"/>
    </location>
</feature>
<dbReference type="PANTHER" id="PTHR30269">
    <property type="entry name" value="TRANSMEMBRANE PROTEIN YFCA"/>
    <property type="match status" value="1"/>
</dbReference>
<organism evidence="9 10">
    <name type="scientific">Streptantibioticus parmotrematis</name>
    <dbReference type="NCBI Taxonomy" id="2873249"/>
    <lineage>
        <taxon>Bacteria</taxon>
        <taxon>Bacillati</taxon>
        <taxon>Actinomycetota</taxon>
        <taxon>Actinomycetes</taxon>
        <taxon>Kitasatosporales</taxon>
        <taxon>Streptomycetaceae</taxon>
        <taxon>Streptantibioticus</taxon>
    </lineage>
</organism>
<reference evidence="9 10" key="1">
    <citation type="submission" date="2021-08" db="EMBL/GenBank/DDBJ databases">
        <title>Streptomyces sp. PTM05 isolated from lichen.</title>
        <authorList>
            <person name="Somphong A."/>
            <person name="Phongsopitanun W."/>
            <person name="Tanasupawat S."/>
        </authorList>
    </citation>
    <scope>NUCLEOTIDE SEQUENCE [LARGE SCALE GENOMIC DNA]</scope>
    <source>
        <strain evidence="9 10">Ptm05</strain>
    </source>
</reference>
<gene>
    <name evidence="9" type="ORF">K7472_22545</name>
</gene>
<evidence type="ECO:0000256" key="7">
    <source>
        <dbReference type="ARBA" id="ARBA00023136"/>
    </source>
</evidence>
<feature type="transmembrane region" description="Helical" evidence="8">
    <location>
        <begin position="190"/>
        <end position="212"/>
    </location>
</feature>
<keyword evidence="6 8" id="KW-1133">Transmembrane helix</keyword>
<comment type="caution">
    <text evidence="9">The sequence shown here is derived from an EMBL/GenBank/DDBJ whole genome shotgun (WGS) entry which is preliminary data.</text>
</comment>
<dbReference type="Pfam" id="PF01925">
    <property type="entry name" value="TauE"/>
    <property type="match status" value="1"/>
</dbReference>
<dbReference type="InterPro" id="IPR052017">
    <property type="entry name" value="TSUP"/>
</dbReference>
<accession>A0ABS7QXD3</accession>
<name>A0ABS7QXD3_9ACTN</name>
<keyword evidence="3" id="KW-0813">Transport</keyword>
<feature type="transmembrane region" description="Helical" evidence="8">
    <location>
        <begin position="100"/>
        <end position="118"/>
    </location>
</feature>
<dbReference type="InterPro" id="IPR002781">
    <property type="entry name" value="TM_pro_TauE-like"/>
</dbReference>
<dbReference type="RefSeq" id="WP_222980342.1">
    <property type="nucleotide sequence ID" value="NZ_JAINVZ010000017.1"/>
</dbReference>
<keyword evidence="10" id="KW-1185">Reference proteome</keyword>
<evidence type="ECO:0000256" key="4">
    <source>
        <dbReference type="ARBA" id="ARBA00022475"/>
    </source>
</evidence>
<comment type="subcellular location">
    <subcellularLocation>
        <location evidence="1 8">Cell membrane</location>
        <topology evidence="1 8">Multi-pass membrane protein</topology>
    </subcellularLocation>
</comment>
<feature type="transmembrane region" description="Helical" evidence="8">
    <location>
        <begin position="139"/>
        <end position="170"/>
    </location>
</feature>
<evidence type="ECO:0000256" key="8">
    <source>
        <dbReference type="RuleBase" id="RU363041"/>
    </source>
</evidence>
<evidence type="ECO:0000256" key="5">
    <source>
        <dbReference type="ARBA" id="ARBA00022692"/>
    </source>
</evidence>
<protein>
    <recommendedName>
        <fullName evidence="8">Probable membrane transporter protein</fullName>
    </recommendedName>
</protein>
<keyword evidence="7 8" id="KW-0472">Membrane</keyword>
<evidence type="ECO:0000256" key="3">
    <source>
        <dbReference type="ARBA" id="ARBA00022448"/>
    </source>
</evidence>
<keyword evidence="5 8" id="KW-0812">Transmembrane</keyword>
<evidence type="ECO:0000256" key="2">
    <source>
        <dbReference type="ARBA" id="ARBA00009142"/>
    </source>
</evidence>
<proteinExistence type="inferred from homology"/>
<dbReference type="PANTHER" id="PTHR30269:SF0">
    <property type="entry name" value="MEMBRANE TRANSPORTER PROTEIN YFCA-RELATED"/>
    <property type="match status" value="1"/>
</dbReference>
<keyword evidence="4 8" id="KW-1003">Cell membrane</keyword>
<feature type="transmembrane region" description="Helical" evidence="8">
    <location>
        <begin position="232"/>
        <end position="250"/>
    </location>
</feature>
<sequence length="254" mass="25668">MSAVALELIPVAAAAGWIDAVVGGGGLLQLPAMLIAFPHLPTATVLGTNKAVAITGTSSAATTYLRKTDVDWSFLGLAAAVALPAAAGGALVATALPSSVFRPVIMIALLAVGAFVTLRPDFGRTHTPVRLSRRKALTAALLCGGGIGFYDGVIGSGTGTFLIIAFLLVLGADFVHGSAMAKVVNVGTNLGALIVFVVEGHVMWLTAAAMAVGNVTGGALGARMALKRGASFIRYALMVVVVALVAKLGYDQWG</sequence>
<dbReference type="EMBL" id="JAINVZ010000017">
    <property type="protein sequence ID" value="MBY8887598.1"/>
    <property type="molecule type" value="Genomic_DNA"/>
</dbReference>
<evidence type="ECO:0000313" key="9">
    <source>
        <dbReference type="EMBL" id="MBY8887598.1"/>
    </source>
</evidence>
<evidence type="ECO:0000256" key="1">
    <source>
        <dbReference type="ARBA" id="ARBA00004651"/>
    </source>
</evidence>
<evidence type="ECO:0000256" key="6">
    <source>
        <dbReference type="ARBA" id="ARBA00022989"/>
    </source>
</evidence>
<comment type="similarity">
    <text evidence="2 8">Belongs to the 4-toluene sulfonate uptake permease (TSUP) (TC 2.A.102) family.</text>
</comment>
<evidence type="ECO:0000313" key="10">
    <source>
        <dbReference type="Proteomes" id="UP001198565"/>
    </source>
</evidence>